<keyword evidence="3 6" id="KW-0808">Transferase</keyword>
<reference evidence="7 8" key="2">
    <citation type="submission" date="2009-02" db="EMBL/GenBank/DDBJ databases">
        <title>Draft genome sequence of Blautia hydrogenotrophica DSM 10507 (Ruminococcus hydrogenotrophicus DSM 10507).</title>
        <authorList>
            <person name="Sudarsanam P."/>
            <person name="Ley R."/>
            <person name="Guruge J."/>
            <person name="Turnbaugh P.J."/>
            <person name="Mahowald M."/>
            <person name="Liep D."/>
            <person name="Gordon J."/>
        </authorList>
    </citation>
    <scope>NUCLEOTIDE SEQUENCE [LARGE SCALE GENOMIC DNA]</scope>
    <source>
        <strain evidence="8">DSM 10507 / JCM 14656 / S5a33</strain>
    </source>
</reference>
<dbReference type="PATRIC" id="fig|476272.21.peg.3381"/>
<dbReference type="SUPFAM" id="SSF75217">
    <property type="entry name" value="alpha/beta knot"/>
    <property type="match status" value="1"/>
</dbReference>
<dbReference type="CDD" id="cd18081">
    <property type="entry name" value="RlmH-like"/>
    <property type="match status" value="1"/>
</dbReference>
<evidence type="ECO:0000313" key="8">
    <source>
        <dbReference type="Proteomes" id="UP000003100"/>
    </source>
</evidence>
<feature type="binding site" evidence="6">
    <location>
        <begin position="127"/>
        <end position="132"/>
    </location>
    <ligand>
        <name>S-adenosyl-L-methionine</name>
        <dbReference type="ChEBI" id="CHEBI:59789"/>
    </ligand>
</feature>
<dbReference type="EMBL" id="ACBZ01000015">
    <property type="protein sequence ID" value="EEG50659.1"/>
    <property type="molecule type" value="Genomic_DNA"/>
</dbReference>
<dbReference type="InterPro" id="IPR029028">
    <property type="entry name" value="Alpha/beta_knot_MTases"/>
</dbReference>
<keyword evidence="6" id="KW-0963">Cytoplasm</keyword>
<dbReference type="GO" id="GO:0070038">
    <property type="term" value="F:rRNA (pseudouridine-N3-)-methyltransferase activity"/>
    <property type="evidence" value="ECO:0007669"/>
    <property type="project" value="UniProtKB-UniRule"/>
</dbReference>
<comment type="similarity">
    <text evidence="5 6">Belongs to the RNA methyltransferase RlmH family.</text>
</comment>
<accession>C0CHQ9</accession>
<dbReference type="EC" id="2.1.1.177" evidence="6"/>
<comment type="subunit">
    <text evidence="6">Homodimer.</text>
</comment>
<proteinExistence type="inferred from homology"/>
<dbReference type="HOGENOM" id="CLU_100552_0_0_9"/>
<comment type="subcellular location">
    <subcellularLocation>
        <location evidence="6">Cytoplasm</location>
    </subcellularLocation>
</comment>
<keyword evidence="1 6" id="KW-0698">rRNA processing</keyword>
<dbReference type="RefSeq" id="WP_005945492.1">
    <property type="nucleotide sequence ID" value="NZ_CP136423.1"/>
</dbReference>
<reference evidence="7 8" key="1">
    <citation type="submission" date="2009-01" db="EMBL/GenBank/DDBJ databases">
        <authorList>
            <person name="Fulton L."/>
            <person name="Clifton S."/>
            <person name="Fulton B."/>
            <person name="Xu J."/>
            <person name="Minx P."/>
            <person name="Pepin K.H."/>
            <person name="Johnson M."/>
            <person name="Bhonagiri V."/>
            <person name="Nash W.E."/>
            <person name="Mardis E.R."/>
            <person name="Wilson R.K."/>
        </authorList>
    </citation>
    <scope>NUCLEOTIDE SEQUENCE [LARGE SCALE GENOMIC DNA]</scope>
    <source>
        <strain evidence="8">DSM 10507 / JCM 14656 / S5a33</strain>
    </source>
</reference>
<dbReference type="GeneID" id="86821627"/>
<keyword evidence="8" id="KW-1185">Reference proteome</keyword>
<dbReference type="Proteomes" id="UP000003100">
    <property type="component" value="Unassembled WGS sequence"/>
</dbReference>
<dbReference type="eggNOG" id="COG1576">
    <property type="taxonomic scope" value="Bacteria"/>
</dbReference>
<dbReference type="AlphaFoldDB" id="C0CHQ9"/>
<evidence type="ECO:0000256" key="2">
    <source>
        <dbReference type="ARBA" id="ARBA00022603"/>
    </source>
</evidence>
<dbReference type="GO" id="GO:0005737">
    <property type="term" value="C:cytoplasm"/>
    <property type="evidence" value="ECO:0007669"/>
    <property type="project" value="UniProtKB-SubCell"/>
</dbReference>
<dbReference type="HAMAP" id="MF_00658">
    <property type="entry name" value="23SrRNA_methyltr_H"/>
    <property type="match status" value="1"/>
</dbReference>
<sequence length="159" mass="18214">MKITLVTVGKIKEKYLKDAVAEYSKRLNRYCKLEIVEVADEKTLDGASEAVENQIRQKEGERISKYLREDAYVIALAIDGEMLSSEKFSEKIGRLGISGVSHIIFVIGGSIGLDKELLKRADCRLSFSRMTFPHQLMRVILLEQIYRGYRILSNEPYHK</sequence>
<feature type="binding site" evidence="6">
    <location>
        <position position="108"/>
    </location>
    <ligand>
        <name>S-adenosyl-L-methionine</name>
        <dbReference type="ChEBI" id="CHEBI:59789"/>
    </ligand>
</feature>
<organism evidence="7 8">
    <name type="scientific">Blautia hydrogenotrophica (strain DSM 10507 / JCM 14656 / S5a33)</name>
    <name type="common">Ruminococcus hydrogenotrophicus</name>
    <dbReference type="NCBI Taxonomy" id="476272"/>
    <lineage>
        <taxon>Bacteria</taxon>
        <taxon>Bacillati</taxon>
        <taxon>Bacillota</taxon>
        <taxon>Clostridia</taxon>
        <taxon>Lachnospirales</taxon>
        <taxon>Lachnospiraceae</taxon>
        <taxon>Blautia</taxon>
    </lineage>
</organism>
<dbReference type="NCBIfam" id="NF000985">
    <property type="entry name" value="PRK00103.1-3"/>
    <property type="match status" value="1"/>
</dbReference>
<dbReference type="PIRSF" id="PIRSF004505">
    <property type="entry name" value="MT_bac"/>
    <property type="match status" value="1"/>
</dbReference>
<evidence type="ECO:0000256" key="3">
    <source>
        <dbReference type="ARBA" id="ARBA00022679"/>
    </source>
</evidence>
<evidence type="ECO:0000256" key="1">
    <source>
        <dbReference type="ARBA" id="ARBA00022552"/>
    </source>
</evidence>
<evidence type="ECO:0000256" key="4">
    <source>
        <dbReference type="ARBA" id="ARBA00022691"/>
    </source>
</evidence>
<name>C0CHQ9_BLAHS</name>
<dbReference type="InterPro" id="IPR029026">
    <property type="entry name" value="tRNA_m1G_MTases_N"/>
</dbReference>
<keyword evidence="2 6" id="KW-0489">Methyltransferase</keyword>
<feature type="binding site" evidence="6">
    <location>
        <position position="76"/>
    </location>
    <ligand>
        <name>S-adenosyl-L-methionine</name>
        <dbReference type="ChEBI" id="CHEBI:59789"/>
    </ligand>
</feature>
<dbReference type="PANTHER" id="PTHR33603">
    <property type="entry name" value="METHYLTRANSFERASE"/>
    <property type="match status" value="1"/>
</dbReference>
<evidence type="ECO:0000313" key="7">
    <source>
        <dbReference type="EMBL" id="EEG50659.1"/>
    </source>
</evidence>
<dbReference type="Gene3D" id="3.40.1280.10">
    <property type="match status" value="1"/>
</dbReference>
<dbReference type="PANTHER" id="PTHR33603:SF1">
    <property type="entry name" value="RIBOSOMAL RNA LARGE SUBUNIT METHYLTRANSFERASE H"/>
    <property type="match status" value="1"/>
</dbReference>
<dbReference type="Pfam" id="PF02590">
    <property type="entry name" value="SPOUT_MTase"/>
    <property type="match status" value="1"/>
</dbReference>
<evidence type="ECO:0000256" key="6">
    <source>
        <dbReference type="HAMAP-Rule" id="MF_00658"/>
    </source>
</evidence>
<protein>
    <recommendedName>
        <fullName evidence="6">Ribosomal RNA large subunit methyltransferase H</fullName>
        <ecNumber evidence="6">2.1.1.177</ecNumber>
    </recommendedName>
    <alternativeName>
        <fullName evidence="6">23S rRNA (pseudouridine1915-N3)-methyltransferase</fullName>
    </alternativeName>
    <alternativeName>
        <fullName evidence="6">23S rRNA m3Psi1915 methyltransferase</fullName>
    </alternativeName>
    <alternativeName>
        <fullName evidence="6">rRNA (pseudouridine-N3-)-methyltransferase RlmH</fullName>
    </alternativeName>
</protein>
<evidence type="ECO:0000256" key="5">
    <source>
        <dbReference type="ARBA" id="ARBA00038303"/>
    </source>
</evidence>
<comment type="function">
    <text evidence="6">Specifically methylates the pseudouridine at position 1915 (m3Psi1915) in 23S rRNA.</text>
</comment>
<dbReference type="InterPro" id="IPR003742">
    <property type="entry name" value="RlmH-like"/>
</dbReference>
<gene>
    <name evidence="6" type="primary">rlmH</name>
    <name evidence="7" type="ORF">RUMHYD_00373</name>
</gene>
<dbReference type="NCBIfam" id="TIGR00246">
    <property type="entry name" value="tRNA_RlmH_YbeA"/>
    <property type="match status" value="1"/>
</dbReference>
<comment type="catalytic activity">
    <reaction evidence="6">
        <text>pseudouridine(1915) in 23S rRNA + S-adenosyl-L-methionine = N(3)-methylpseudouridine(1915) in 23S rRNA + S-adenosyl-L-homocysteine + H(+)</text>
        <dbReference type="Rhea" id="RHEA:42752"/>
        <dbReference type="Rhea" id="RHEA-COMP:10221"/>
        <dbReference type="Rhea" id="RHEA-COMP:10222"/>
        <dbReference type="ChEBI" id="CHEBI:15378"/>
        <dbReference type="ChEBI" id="CHEBI:57856"/>
        <dbReference type="ChEBI" id="CHEBI:59789"/>
        <dbReference type="ChEBI" id="CHEBI:65314"/>
        <dbReference type="ChEBI" id="CHEBI:74486"/>
        <dbReference type="EC" id="2.1.1.177"/>
    </reaction>
</comment>
<keyword evidence="4 6" id="KW-0949">S-adenosyl-L-methionine</keyword>